<gene>
    <name evidence="1" type="ORF">VT73_07115</name>
</gene>
<dbReference type="KEGG" id="rtc:APU90_06945"/>
<dbReference type="EMBL" id="LBFI01000049">
    <property type="protein sequence ID" value="KKM44901.1"/>
    <property type="molecule type" value="Genomic_DNA"/>
</dbReference>
<dbReference type="AlphaFoldDB" id="A0A0U1PS23"/>
<protein>
    <recommendedName>
        <fullName evidence="3">Taurine ABC transporter ATPase</fullName>
    </recommendedName>
</protein>
<dbReference type="InterPro" id="IPR031423">
    <property type="entry name" value="Phosphatase_SCO2771"/>
</dbReference>
<name>A0A0U1PS23_9MICO</name>
<dbReference type="Pfam" id="PF15698">
    <property type="entry name" value="Phosphatase"/>
    <property type="match status" value="1"/>
</dbReference>
<dbReference type="eggNOG" id="ENOG50335IE">
    <property type="taxonomic scope" value="Bacteria"/>
</dbReference>
<comment type="caution">
    <text evidence="1">The sequence shown here is derived from an EMBL/GenBank/DDBJ whole genome shotgun (WGS) entry which is preliminary data.</text>
</comment>
<accession>A0A0U1PS23</accession>
<reference evidence="1 2" key="1">
    <citation type="submission" date="2015-04" db="EMBL/GenBank/DDBJ databases">
        <title>Draft genome sequence of Rathayibacter toxicus strain FH-142 (AKA 70134 or CS 32), a Western Australian isolate.</title>
        <authorList>
            <consortium name="Consortium for Microbial Forensics and Genomics (microFORGE)"/>
            <person name="Knight B.M."/>
            <person name="Roberts D.P."/>
            <person name="Lin D."/>
            <person name="Hari K."/>
            <person name="Fletcher J."/>
            <person name="Melcher U."/>
            <person name="Blagden T."/>
            <person name="Luster D.G."/>
            <person name="Sechler A.J."/>
            <person name="Schneider W.L."/>
            <person name="Winegar R.A."/>
        </authorList>
    </citation>
    <scope>NUCLEOTIDE SEQUENCE [LARGE SCALE GENOMIC DNA]</scope>
    <source>
        <strain evidence="1 2">FH142</strain>
    </source>
</reference>
<dbReference type="STRING" id="145458.APU90_06945"/>
<dbReference type="GeneID" id="93666330"/>
<dbReference type="PATRIC" id="fig|145458.8.peg.1633"/>
<keyword evidence="2" id="KW-1185">Reference proteome</keyword>
<dbReference type="Proteomes" id="UP000052979">
    <property type="component" value="Unassembled WGS sequence"/>
</dbReference>
<sequence length="284" mass="30101">MPLSAPELAAALDEARLTGAVLTDRASNLGNLRRLAARESAHLYGVDVAEHWTFESLLALMGERVGISTDPEFECGQDHIDARLTVQRLVAYRERLASAVRSGALLLFATAHPGTLMDVYRRFATVAREAGAAVLDINALPFAAPDQIRVPLADPHHSLWCTGGVTCLARGGSLLHTHAPEPMNALLDRLDELGIRPDLVVADHGWAGAAGRRGLPTIAIADCNDPAVFVAEAQGSIEVVVPMDDGLAVHLYEPVIDFVVAPMMALVPPSPTGASSERSGIFGS</sequence>
<proteinExistence type="predicted"/>
<evidence type="ECO:0000313" key="2">
    <source>
        <dbReference type="Proteomes" id="UP000052979"/>
    </source>
</evidence>
<dbReference type="RefSeq" id="WP_042734357.1">
    <property type="nucleotide sequence ID" value="NZ_CP010848.1"/>
</dbReference>
<evidence type="ECO:0008006" key="3">
    <source>
        <dbReference type="Google" id="ProtNLM"/>
    </source>
</evidence>
<evidence type="ECO:0000313" key="1">
    <source>
        <dbReference type="EMBL" id="KKM44901.1"/>
    </source>
</evidence>
<organism evidence="1 2">
    <name type="scientific">Rathayibacter toxicus</name>
    <dbReference type="NCBI Taxonomy" id="145458"/>
    <lineage>
        <taxon>Bacteria</taxon>
        <taxon>Bacillati</taxon>
        <taxon>Actinomycetota</taxon>
        <taxon>Actinomycetes</taxon>
        <taxon>Micrococcales</taxon>
        <taxon>Microbacteriaceae</taxon>
        <taxon>Rathayibacter</taxon>
    </lineage>
</organism>